<evidence type="ECO:0000313" key="6">
    <source>
        <dbReference type="EMBL" id="AEG94636.1"/>
    </source>
</evidence>
<keyword evidence="7" id="KW-1185">Reference proteome</keyword>
<dbReference type="PATRIC" id="fig|365046.3.peg.3612"/>
<evidence type="ECO:0000256" key="3">
    <source>
        <dbReference type="ARBA" id="ARBA00022729"/>
    </source>
</evidence>
<protein>
    <submittedName>
        <fullName evidence="6">Candidate ABC type dipeptide/oligopeptide transport system, periplasmic component</fullName>
    </submittedName>
</protein>
<dbReference type="RefSeq" id="WP_013902867.1">
    <property type="nucleotide sequence ID" value="NC_015677.1"/>
</dbReference>
<accession>F5Y0P2</accession>
<dbReference type="AlphaFoldDB" id="F5Y0P2"/>
<feature type="chain" id="PRO_5003329536" evidence="4">
    <location>
        <begin position="25"/>
        <end position="526"/>
    </location>
</feature>
<dbReference type="SUPFAM" id="SSF53850">
    <property type="entry name" value="Periplasmic binding protein-like II"/>
    <property type="match status" value="1"/>
</dbReference>
<evidence type="ECO:0000259" key="5">
    <source>
        <dbReference type="Pfam" id="PF00496"/>
    </source>
</evidence>
<dbReference type="PIRSF" id="PIRSF002741">
    <property type="entry name" value="MppA"/>
    <property type="match status" value="1"/>
</dbReference>
<dbReference type="InterPro" id="IPR030678">
    <property type="entry name" value="Peptide/Ni-bd"/>
</dbReference>
<dbReference type="GO" id="GO:0015833">
    <property type="term" value="P:peptide transport"/>
    <property type="evidence" value="ECO:0007669"/>
    <property type="project" value="TreeGrafter"/>
</dbReference>
<gene>
    <name evidence="6" type="ordered locus">Rta_35230</name>
</gene>
<feature type="domain" description="Solute-binding protein family 5" evidence="5">
    <location>
        <begin position="68"/>
        <end position="442"/>
    </location>
</feature>
<dbReference type="InterPro" id="IPR000914">
    <property type="entry name" value="SBP_5_dom"/>
</dbReference>
<evidence type="ECO:0000256" key="4">
    <source>
        <dbReference type="SAM" id="SignalP"/>
    </source>
</evidence>
<dbReference type="Gene3D" id="3.90.76.10">
    <property type="entry name" value="Dipeptide-binding Protein, Domain 1"/>
    <property type="match status" value="1"/>
</dbReference>
<proteinExistence type="inferred from homology"/>
<keyword evidence="2" id="KW-0813">Transport</keyword>
<reference evidence="6 7" key="2">
    <citation type="journal article" date="2011" name="PLoS ONE">
        <title>The Cyst-Dividing Bacterium Ramlibacter tataouinensis TTB310 Genome Reveals a Well-Stocked Toolbox for Adaptation to a Desert Environment.</title>
        <authorList>
            <person name="De Luca G."/>
            <person name="Barakat M."/>
            <person name="Ortet P."/>
            <person name="Fochesato S."/>
            <person name="Jourlin-Castelli C."/>
            <person name="Ansaldi M."/>
            <person name="Py B."/>
            <person name="Fichant G."/>
            <person name="Coutinho P.M."/>
            <person name="Voulhoux R."/>
            <person name="Bastien O."/>
            <person name="Marechal E."/>
            <person name="Henrissat B."/>
            <person name="Quentin Y."/>
            <person name="Noirot P."/>
            <person name="Filloux A."/>
            <person name="Mejean V."/>
            <person name="Dubow M.S."/>
            <person name="Barras F."/>
            <person name="Barbe V."/>
            <person name="Weissenbach J."/>
            <person name="Mihalcescu I."/>
            <person name="Vermeglio A."/>
            <person name="Achouak W."/>
            <person name="Heulin T."/>
        </authorList>
    </citation>
    <scope>NUCLEOTIDE SEQUENCE [LARGE SCALE GENOMIC DNA]</scope>
    <source>
        <strain evidence="7">ATCC BAA-407 / DSM 14655 / LMG 21543 / TTB310</strain>
    </source>
</reference>
<dbReference type="Proteomes" id="UP000008385">
    <property type="component" value="Chromosome"/>
</dbReference>
<evidence type="ECO:0000313" key="7">
    <source>
        <dbReference type="Proteomes" id="UP000008385"/>
    </source>
</evidence>
<dbReference type="InterPro" id="IPR039424">
    <property type="entry name" value="SBP_5"/>
</dbReference>
<dbReference type="HOGENOM" id="CLU_017028_7_4_4"/>
<reference evidence="7" key="1">
    <citation type="submission" date="2006-01" db="EMBL/GenBank/DDBJ databases">
        <title>Genome of the cyst-dividing bacterium Ramlibacter tataouinensis.</title>
        <authorList>
            <person name="Barakat M."/>
            <person name="Ortet P."/>
            <person name="De Luca G."/>
            <person name="Jourlin-Castelli C."/>
            <person name="Ansaldi M."/>
            <person name="Py B."/>
            <person name="Fichant G."/>
            <person name="Coutinho P."/>
            <person name="Voulhoux R."/>
            <person name="Bastien O."/>
            <person name="Roy S."/>
            <person name="Marechal E."/>
            <person name="Henrissat B."/>
            <person name="Quentin Y."/>
            <person name="Noirot P."/>
            <person name="Filloux A."/>
            <person name="Mejean V."/>
            <person name="DuBow M."/>
            <person name="Barras F."/>
            <person name="Heulin T."/>
        </authorList>
    </citation>
    <scope>NUCLEOTIDE SEQUENCE [LARGE SCALE GENOMIC DNA]</scope>
    <source>
        <strain evidence="7">ATCC BAA-407 / DSM 14655 / LMG 21543 / TTB310</strain>
    </source>
</reference>
<dbReference type="GO" id="GO:0030288">
    <property type="term" value="C:outer membrane-bounded periplasmic space"/>
    <property type="evidence" value="ECO:0007669"/>
    <property type="project" value="UniProtKB-ARBA"/>
</dbReference>
<feature type="signal peptide" evidence="4">
    <location>
        <begin position="1"/>
        <end position="24"/>
    </location>
</feature>
<dbReference type="PANTHER" id="PTHR30290">
    <property type="entry name" value="PERIPLASMIC BINDING COMPONENT OF ABC TRANSPORTER"/>
    <property type="match status" value="1"/>
</dbReference>
<organism evidence="6 7">
    <name type="scientific">Ramlibacter tataouinensis (strain ATCC BAA-407 / DSM 14655 / LMG 21543 / TTB310)</name>
    <dbReference type="NCBI Taxonomy" id="365046"/>
    <lineage>
        <taxon>Bacteria</taxon>
        <taxon>Pseudomonadati</taxon>
        <taxon>Pseudomonadota</taxon>
        <taxon>Betaproteobacteria</taxon>
        <taxon>Burkholderiales</taxon>
        <taxon>Comamonadaceae</taxon>
        <taxon>Ramlibacter</taxon>
    </lineage>
</organism>
<dbReference type="STRING" id="365046.Rta_35230"/>
<dbReference type="OrthoDB" id="9801799at2"/>
<sequence length="526" mass="58123">MKFKLNLLRVAALGLAAASLGAGAQTVRIANQGDALSMDPHSLNESLQLSVTSNVYEPLVGRAKDLSVTPALATSWKQTSPTVWRFELRKGVQFHDGTPFTADDVLFSLARTQVDGSDMKSYTNDVKDVRKINDHTVEIETTAPFPILPDVLTQVFIMSKKWAETNQATRPVDRRKGIENAASFRANGTGPFRLRERQPNVRTTFVRNGTYWDKIEGNVQEVIFTPIGSDATRVAALLSGEVDVMEPVPVQDIERINASAGAQALVAPELRTIFLGMDQRRDELLYSSVKGKNPFKDKRVRQAFYQAIDIEGIKRTVMRGASAPTALMIGPGINGFDPAQNKRLPFDPEASKKLLAEAGYPQGFEVTMNCPNDRYVNDARICQTVAANLARVGVKINLAAETKGTYFPKILRRDTSFYLLGWTPSTYDAHNAMNALMACPNDKGAGQFNLGAYCNPKFDELTRAVQSEGDKAKRQAMIKEAFDLHTADVGHLPLHQQSLAWGVSKKVKVVQRGDNYLDFKWITVGR</sequence>
<dbReference type="GO" id="GO:1904680">
    <property type="term" value="F:peptide transmembrane transporter activity"/>
    <property type="evidence" value="ECO:0007669"/>
    <property type="project" value="TreeGrafter"/>
</dbReference>
<evidence type="ECO:0000256" key="2">
    <source>
        <dbReference type="ARBA" id="ARBA00022448"/>
    </source>
</evidence>
<keyword evidence="3 4" id="KW-0732">Signal</keyword>
<name>F5Y0P2_RAMTT</name>
<dbReference type="KEGG" id="rta:Rta_35230"/>
<dbReference type="PANTHER" id="PTHR30290:SF9">
    <property type="entry name" value="OLIGOPEPTIDE-BINDING PROTEIN APPA"/>
    <property type="match status" value="1"/>
</dbReference>
<dbReference type="CDD" id="cd08498">
    <property type="entry name" value="PBP2_NikA_DppA_OppA_like_2"/>
    <property type="match status" value="1"/>
</dbReference>
<dbReference type="Pfam" id="PF00496">
    <property type="entry name" value="SBP_bac_5"/>
    <property type="match status" value="1"/>
</dbReference>
<dbReference type="EMBL" id="CP000245">
    <property type="protein sequence ID" value="AEG94636.1"/>
    <property type="molecule type" value="Genomic_DNA"/>
</dbReference>
<evidence type="ECO:0000256" key="1">
    <source>
        <dbReference type="ARBA" id="ARBA00005695"/>
    </source>
</evidence>
<dbReference type="Gene3D" id="3.10.105.10">
    <property type="entry name" value="Dipeptide-binding Protein, Domain 3"/>
    <property type="match status" value="1"/>
</dbReference>
<dbReference type="eggNOG" id="COG0747">
    <property type="taxonomic scope" value="Bacteria"/>
</dbReference>
<dbReference type="Gene3D" id="3.40.190.10">
    <property type="entry name" value="Periplasmic binding protein-like II"/>
    <property type="match status" value="1"/>
</dbReference>
<dbReference type="GO" id="GO:0043190">
    <property type="term" value="C:ATP-binding cassette (ABC) transporter complex"/>
    <property type="evidence" value="ECO:0007669"/>
    <property type="project" value="InterPro"/>
</dbReference>
<comment type="similarity">
    <text evidence="1">Belongs to the bacterial solute-binding protein 5 family.</text>
</comment>